<dbReference type="Pfam" id="PF00899">
    <property type="entry name" value="ThiF"/>
    <property type="match status" value="1"/>
</dbReference>
<protein>
    <recommendedName>
        <fullName evidence="2">THIF-type NAD/FAD binding fold domain-containing protein</fullName>
    </recommendedName>
</protein>
<accession>A0A1Y0HWE6</accession>
<organism evidence="3 4">
    <name type="scientific">Cellulosimicrobium cellulans</name>
    <name type="common">Arthrobacter luteus</name>
    <dbReference type="NCBI Taxonomy" id="1710"/>
    <lineage>
        <taxon>Bacteria</taxon>
        <taxon>Bacillati</taxon>
        <taxon>Actinomycetota</taxon>
        <taxon>Actinomycetes</taxon>
        <taxon>Micrococcales</taxon>
        <taxon>Promicromonosporaceae</taxon>
        <taxon>Cellulosimicrobium</taxon>
    </lineage>
</organism>
<evidence type="ECO:0000256" key="1">
    <source>
        <dbReference type="SAM" id="MobiDB-lite"/>
    </source>
</evidence>
<evidence type="ECO:0000313" key="4">
    <source>
        <dbReference type="Proteomes" id="UP000196228"/>
    </source>
</evidence>
<dbReference type="InterPro" id="IPR035985">
    <property type="entry name" value="Ubiquitin-activating_enz"/>
</dbReference>
<dbReference type="InterPro" id="IPR000594">
    <property type="entry name" value="ThiF_NAD_FAD-bd"/>
</dbReference>
<dbReference type="Proteomes" id="UP000196228">
    <property type="component" value="Chromosome"/>
</dbReference>
<evidence type="ECO:0000313" key="3">
    <source>
        <dbReference type="EMBL" id="ARU52471.1"/>
    </source>
</evidence>
<gene>
    <name evidence="3" type="ORF">CBR64_14420</name>
</gene>
<reference evidence="3 4" key="1">
    <citation type="submission" date="2017-05" db="EMBL/GenBank/DDBJ databases">
        <authorList>
            <person name="Song R."/>
            <person name="Chenine A.L."/>
            <person name="Ruprecht R.M."/>
        </authorList>
    </citation>
    <scope>NUCLEOTIDE SEQUENCE [LARGE SCALE GENOMIC DNA]</scope>
    <source>
        <strain evidence="3 4">PSBB019</strain>
    </source>
</reference>
<dbReference type="Gene3D" id="3.40.50.720">
    <property type="entry name" value="NAD(P)-binding Rossmann-like Domain"/>
    <property type="match status" value="1"/>
</dbReference>
<dbReference type="SUPFAM" id="SSF69572">
    <property type="entry name" value="Activating enzymes of the ubiquitin-like proteins"/>
    <property type="match status" value="1"/>
</dbReference>
<proteinExistence type="predicted"/>
<feature type="region of interest" description="Disordered" evidence="1">
    <location>
        <begin position="355"/>
        <end position="374"/>
    </location>
</feature>
<dbReference type="EMBL" id="CP021383">
    <property type="protein sequence ID" value="ARU52471.1"/>
    <property type="molecule type" value="Genomic_DNA"/>
</dbReference>
<dbReference type="AlphaFoldDB" id="A0A1Y0HWE6"/>
<dbReference type="OrthoDB" id="4426339at2"/>
<feature type="domain" description="THIF-type NAD/FAD binding fold" evidence="2">
    <location>
        <begin position="122"/>
        <end position="318"/>
    </location>
</feature>
<dbReference type="GO" id="GO:0008641">
    <property type="term" value="F:ubiquitin-like modifier activating enzyme activity"/>
    <property type="evidence" value="ECO:0007669"/>
    <property type="project" value="InterPro"/>
</dbReference>
<evidence type="ECO:0000259" key="2">
    <source>
        <dbReference type="Pfam" id="PF00899"/>
    </source>
</evidence>
<sequence>MQRRRVLRPEAPLLRRAPGEVQVGTDPRWSVRLAGLEPGEEEWLHALASPSARRGDGCEAATPAAPARRAALVRLLEEAHLLVPARRRRPVSPAPGNGEADVGVLSALRPDGAGHRVLAARARATVAVVGLGRVGAALAVHLATAGVGTIALEDHGTVLATDVGVGAYRLRDVGASRETAVRRLVEEVAPGVVIAAGGDARPPADASAATRAPGRPPDVVVVVEHGAADPERVARLVGEGVAHLSVVVREADVVVGPFVRPGLDPCLTCVDLHHADADPCWPQLARQLRERGVRAGEESSLAASAAAVALGQVLAALDGLVPRAATACIEIPAPDAVPRLRETGRHPRCGCDELARTPPDGAPLTMSGRRRGAD</sequence>
<name>A0A1Y0HWE6_CELCE</name>
<dbReference type="KEGG" id="cceu:CBR64_14420"/>